<dbReference type="AlphaFoldDB" id="A0AAD7MYE3"/>
<accession>A0AAD7MYE3</accession>
<feature type="region of interest" description="Disordered" evidence="1">
    <location>
        <begin position="82"/>
        <end position="110"/>
    </location>
</feature>
<name>A0AAD7MYE3_9AGAR</name>
<sequence length="173" mass="18158">MTPTLAGLLLSALVHVEGYTSLFEVGVGSDGWTTYTESGEFEANAFGFRFSVPGEELAETCAFGADGRGTVVPLFTLAAAPTGSTSTTPPLSATASGSSPSSTPTSSTNGAVVKAFSSTKLRLRLKNSQLAFCYDLIFSVPWPGQDRGFLVCSQQALWEVEANKIKIKPIPLP</sequence>
<evidence type="ECO:0000256" key="2">
    <source>
        <dbReference type="SAM" id="SignalP"/>
    </source>
</evidence>
<gene>
    <name evidence="3" type="ORF">B0H16DRAFT_1695398</name>
</gene>
<proteinExistence type="predicted"/>
<feature type="signal peptide" evidence="2">
    <location>
        <begin position="1"/>
        <end position="18"/>
    </location>
</feature>
<evidence type="ECO:0000313" key="3">
    <source>
        <dbReference type="EMBL" id="KAJ7736263.1"/>
    </source>
</evidence>
<protein>
    <submittedName>
        <fullName evidence="3">Uncharacterized protein</fullName>
    </submittedName>
</protein>
<dbReference type="EMBL" id="JARKIB010000122">
    <property type="protein sequence ID" value="KAJ7736263.1"/>
    <property type="molecule type" value="Genomic_DNA"/>
</dbReference>
<organism evidence="3 4">
    <name type="scientific">Mycena metata</name>
    <dbReference type="NCBI Taxonomy" id="1033252"/>
    <lineage>
        <taxon>Eukaryota</taxon>
        <taxon>Fungi</taxon>
        <taxon>Dikarya</taxon>
        <taxon>Basidiomycota</taxon>
        <taxon>Agaricomycotina</taxon>
        <taxon>Agaricomycetes</taxon>
        <taxon>Agaricomycetidae</taxon>
        <taxon>Agaricales</taxon>
        <taxon>Marasmiineae</taxon>
        <taxon>Mycenaceae</taxon>
        <taxon>Mycena</taxon>
    </lineage>
</organism>
<dbReference type="Proteomes" id="UP001215598">
    <property type="component" value="Unassembled WGS sequence"/>
</dbReference>
<feature type="compositionally biased region" description="Low complexity" evidence="1">
    <location>
        <begin position="82"/>
        <end position="108"/>
    </location>
</feature>
<feature type="chain" id="PRO_5042005404" evidence="2">
    <location>
        <begin position="19"/>
        <end position="173"/>
    </location>
</feature>
<reference evidence="3" key="1">
    <citation type="submission" date="2023-03" db="EMBL/GenBank/DDBJ databases">
        <title>Massive genome expansion in bonnet fungi (Mycena s.s.) driven by repeated elements and novel gene families across ecological guilds.</title>
        <authorList>
            <consortium name="Lawrence Berkeley National Laboratory"/>
            <person name="Harder C.B."/>
            <person name="Miyauchi S."/>
            <person name="Viragh M."/>
            <person name="Kuo A."/>
            <person name="Thoen E."/>
            <person name="Andreopoulos B."/>
            <person name="Lu D."/>
            <person name="Skrede I."/>
            <person name="Drula E."/>
            <person name="Henrissat B."/>
            <person name="Morin E."/>
            <person name="Kohler A."/>
            <person name="Barry K."/>
            <person name="LaButti K."/>
            <person name="Morin E."/>
            <person name="Salamov A."/>
            <person name="Lipzen A."/>
            <person name="Mereny Z."/>
            <person name="Hegedus B."/>
            <person name="Baldrian P."/>
            <person name="Stursova M."/>
            <person name="Weitz H."/>
            <person name="Taylor A."/>
            <person name="Grigoriev I.V."/>
            <person name="Nagy L.G."/>
            <person name="Martin F."/>
            <person name="Kauserud H."/>
        </authorList>
    </citation>
    <scope>NUCLEOTIDE SEQUENCE</scope>
    <source>
        <strain evidence="3">CBHHK182m</strain>
    </source>
</reference>
<comment type="caution">
    <text evidence="3">The sequence shown here is derived from an EMBL/GenBank/DDBJ whole genome shotgun (WGS) entry which is preliminary data.</text>
</comment>
<evidence type="ECO:0000256" key="1">
    <source>
        <dbReference type="SAM" id="MobiDB-lite"/>
    </source>
</evidence>
<keyword evidence="2" id="KW-0732">Signal</keyword>
<keyword evidence="4" id="KW-1185">Reference proteome</keyword>
<evidence type="ECO:0000313" key="4">
    <source>
        <dbReference type="Proteomes" id="UP001215598"/>
    </source>
</evidence>